<evidence type="ECO:0000256" key="8">
    <source>
        <dbReference type="SAM" id="MobiDB-lite"/>
    </source>
</evidence>
<dbReference type="Gene3D" id="3.40.50.150">
    <property type="entry name" value="Vaccinia Virus protein VP39"/>
    <property type="match status" value="1"/>
</dbReference>
<gene>
    <name evidence="9" type="ORF">GGP61_001556</name>
</gene>
<sequence length="515" mass="57927">MEAVESFDTSASLTDLFCGCGGSTVGAERAGAEPKLALNHWEQAVRSHQKNHPQTVHDCVDVSSSRPDRYPETRILWGSPACQNHSTAQGTKYKPENRTSVFEEQDPSAVRSRCTMWDITRWAEWHRYEYIVVENVPDAAKWTLWEPWIQAMRTLGYEHEVVWLNSMFAYPTPQSRNRMYVVFWQRGNKKPDLEIRPPAYCTQCAKDVRSVFSWRDTELAKEKIALRYGQQYEYVCPHCEETVEPYRYAAFNAIDFSIEAPTIGERDRPLADNTIDRVEEGLEEYGQDPLVITAGRGVEGDEVGLVHPTFLQKQNAGHQRPRGLEEPMGTQTTSLSDAVVTLPPQLASVNYFDSRTIDTTAQEYPTQTTQTKWALVEPPVYLAKLHGTSGAEPVTDPLGCVMAGGNHHALIEGSAFLSYYYSSSNQNSGLDEPAGTVTTRDRMALVEAKRRARDVSVEDCTFRMLRPHEVKAAMGFEKDYEVTGNNKETVRQLGGAVTPPAAELLMGRILEAMDK</sequence>
<keyword evidence="2 7" id="KW-0489">Methyltransferase</keyword>
<reference evidence="9" key="1">
    <citation type="submission" date="2022-08" db="EMBL/GenBank/DDBJ databases">
        <title>Genomic Encyclopedia of Type Strains, Phase V (KMG-V): Genome sequencing to study the core and pangenomes of soil and plant-associated prokaryotes.</title>
        <authorList>
            <person name="Whitman W."/>
        </authorList>
    </citation>
    <scope>NUCLEOTIDE SEQUENCE</scope>
    <source>
        <strain evidence="9">SP3049</strain>
    </source>
</reference>
<dbReference type="AlphaFoldDB" id="A0A9X2Q1S3"/>
<evidence type="ECO:0000256" key="5">
    <source>
        <dbReference type="ARBA" id="ARBA00022747"/>
    </source>
</evidence>
<organism evidence="9 10">
    <name type="scientific">Salinibacter ruber</name>
    <dbReference type="NCBI Taxonomy" id="146919"/>
    <lineage>
        <taxon>Bacteria</taxon>
        <taxon>Pseudomonadati</taxon>
        <taxon>Rhodothermota</taxon>
        <taxon>Rhodothermia</taxon>
        <taxon>Rhodothermales</taxon>
        <taxon>Salinibacteraceae</taxon>
        <taxon>Salinibacter</taxon>
    </lineage>
</organism>
<dbReference type="GO" id="GO:0032259">
    <property type="term" value="P:methylation"/>
    <property type="evidence" value="ECO:0007669"/>
    <property type="project" value="UniProtKB-KW"/>
</dbReference>
<evidence type="ECO:0000256" key="3">
    <source>
        <dbReference type="ARBA" id="ARBA00022679"/>
    </source>
</evidence>
<dbReference type="PROSITE" id="PS51679">
    <property type="entry name" value="SAM_MT_C5"/>
    <property type="match status" value="1"/>
</dbReference>
<feature type="region of interest" description="Disordered" evidence="8">
    <location>
        <begin position="47"/>
        <end position="67"/>
    </location>
</feature>
<keyword evidence="4 7" id="KW-0949">S-adenosyl-L-methionine</keyword>
<dbReference type="GO" id="GO:0044027">
    <property type="term" value="P:negative regulation of gene expression via chromosomal CpG island methylation"/>
    <property type="evidence" value="ECO:0007669"/>
    <property type="project" value="TreeGrafter"/>
</dbReference>
<evidence type="ECO:0000313" key="9">
    <source>
        <dbReference type="EMBL" id="MCS3709952.1"/>
    </source>
</evidence>
<dbReference type="Pfam" id="PF00145">
    <property type="entry name" value="DNA_methylase"/>
    <property type="match status" value="1"/>
</dbReference>
<dbReference type="PANTHER" id="PTHR10629:SF52">
    <property type="entry name" value="DNA (CYTOSINE-5)-METHYLTRANSFERASE 1"/>
    <property type="match status" value="1"/>
</dbReference>
<evidence type="ECO:0000313" key="10">
    <source>
        <dbReference type="Proteomes" id="UP001155057"/>
    </source>
</evidence>
<dbReference type="PANTHER" id="PTHR10629">
    <property type="entry name" value="CYTOSINE-SPECIFIC METHYLTRANSFERASE"/>
    <property type="match status" value="1"/>
</dbReference>
<accession>A0A9X2Q1S3</accession>
<dbReference type="InterPro" id="IPR029063">
    <property type="entry name" value="SAM-dependent_MTases_sf"/>
</dbReference>
<dbReference type="GO" id="GO:0003677">
    <property type="term" value="F:DNA binding"/>
    <property type="evidence" value="ECO:0007669"/>
    <property type="project" value="TreeGrafter"/>
</dbReference>
<dbReference type="GO" id="GO:0009307">
    <property type="term" value="P:DNA restriction-modification system"/>
    <property type="evidence" value="ECO:0007669"/>
    <property type="project" value="UniProtKB-KW"/>
</dbReference>
<feature type="active site" evidence="7">
    <location>
        <position position="82"/>
    </location>
</feature>
<proteinExistence type="inferred from homology"/>
<evidence type="ECO:0000256" key="7">
    <source>
        <dbReference type="PROSITE-ProRule" id="PRU01016"/>
    </source>
</evidence>
<dbReference type="EMBL" id="JANUAE010000004">
    <property type="protein sequence ID" value="MCS3709952.1"/>
    <property type="molecule type" value="Genomic_DNA"/>
</dbReference>
<evidence type="ECO:0000256" key="2">
    <source>
        <dbReference type="ARBA" id="ARBA00022603"/>
    </source>
</evidence>
<dbReference type="Gene3D" id="3.90.120.10">
    <property type="entry name" value="DNA Methylase, subunit A, domain 2"/>
    <property type="match status" value="1"/>
</dbReference>
<dbReference type="InterPro" id="IPR001525">
    <property type="entry name" value="C5_MeTfrase"/>
</dbReference>
<evidence type="ECO:0000256" key="6">
    <source>
        <dbReference type="ARBA" id="ARBA00047422"/>
    </source>
</evidence>
<protein>
    <recommendedName>
        <fullName evidence="1">DNA (cytosine-5-)-methyltransferase</fullName>
        <ecNumber evidence="1">2.1.1.37</ecNumber>
    </recommendedName>
</protein>
<dbReference type="GO" id="GO:0003886">
    <property type="term" value="F:DNA (cytosine-5-)-methyltransferase activity"/>
    <property type="evidence" value="ECO:0007669"/>
    <property type="project" value="UniProtKB-EC"/>
</dbReference>
<dbReference type="RefSeq" id="WP_259125814.1">
    <property type="nucleotide sequence ID" value="NZ_JANTZO010000005.1"/>
</dbReference>
<evidence type="ECO:0000256" key="1">
    <source>
        <dbReference type="ARBA" id="ARBA00011975"/>
    </source>
</evidence>
<dbReference type="PRINTS" id="PR00105">
    <property type="entry name" value="C5METTRFRASE"/>
</dbReference>
<comment type="catalytic activity">
    <reaction evidence="6">
        <text>a 2'-deoxycytidine in DNA + S-adenosyl-L-methionine = a 5-methyl-2'-deoxycytidine in DNA + S-adenosyl-L-homocysteine + H(+)</text>
        <dbReference type="Rhea" id="RHEA:13681"/>
        <dbReference type="Rhea" id="RHEA-COMP:11369"/>
        <dbReference type="Rhea" id="RHEA-COMP:11370"/>
        <dbReference type="ChEBI" id="CHEBI:15378"/>
        <dbReference type="ChEBI" id="CHEBI:57856"/>
        <dbReference type="ChEBI" id="CHEBI:59789"/>
        <dbReference type="ChEBI" id="CHEBI:85452"/>
        <dbReference type="ChEBI" id="CHEBI:85454"/>
        <dbReference type="EC" id="2.1.1.37"/>
    </reaction>
</comment>
<name>A0A9X2Q1S3_9BACT</name>
<dbReference type="EC" id="2.1.1.37" evidence="1"/>
<keyword evidence="3 7" id="KW-0808">Transferase</keyword>
<comment type="similarity">
    <text evidence="7">Belongs to the class I-like SAM-binding methyltransferase superfamily. C5-methyltransferase family.</text>
</comment>
<dbReference type="SUPFAM" id="SSF53335">
    <property type="entry name" value="S-adenosyl-L-methionine-dependent methyltransferases"/>
    <property type="match status" value="1"/>
</dbReference>
<evidence type="ECO:0000256" key="4">
    <source>
        <dbReference type="ARBA" id="ARBA00022691"/>
    </source>
</evidence>
<dbReference type="Proteomes" id="UP001155057">
    <property type="component" value="Unassembled WGS sequence"/>
</dbReference>
<keyword evidence="5" id="KW-0680">Restriction system</keyword>
<dbReference type="InterPro" id="IPR050390">
    <property type="entry name" value="C5-Methyltransferase"/>
</dbReference>
<comment type="caution">
    <text evidence="9">The sequence shown here is derived from an EMBL/GenBank/DDBJ whole genome shotgun (WGS) entry which is preliminary data.</text>
</comment>